<feature type="region of interest" description="Disordered" evidence="2">
    <location>
        <begin position="1"/>
        <end position="21"/>
    </location>
</feature>
<evidence type="ECO:0000256" key="1">
    <source>
        <dbReference type="SAM" id="Coils"/>
    </source>
</evidence>
<evidence type="ECO:0000256" key="2">
    <source>
        <dbReference type="SAM" id="MobiDB-lite"/>
    </source>
</evidence>
<feature type="compositionally biased region" description="Acidic residues" evidence="2">
    <location>
        <begin position="363"/>
        <end position="381"/>
    </location>
</feature>
<reference evidence="3 4" key="1">
    <citation type="submission" date="2024-04" db="EMBL/GenBank/DDBJ databases">
        <title>Tritrichomonas musculus Genome.</title>
        <authorList>
            <person name="Alves-Ferreira E."/>
            <person name="Grigg M."/>
            <person name="Lorenzi H."/>
            <person name="Galac M."/>
        </authorList>
    </citation>
    <scope>NUCLEOTIDE SEQUENCE [LARGE SCALE GENOMIC DNA]</scope>
    <source>
        <strain evidence="3 4">EAF2021</strain>
    </source>
</reference>
<feature type="compositionally biased region" description="Basic and acidic residues" evidence="2">
    <location>
        <begin position="533"/>
        <end position="547"/>
    </location>
</feature>
<sequence length="718" mass="81985">MQSNHNPDQKAIYTSPNQSKNKPLAQDIHLIHSNVDENSKTLKTLVDCIPSDILLSTLPDFLMIEEASKKISADSENFNDTSQQVSQSSNKSSLEANFEYKNKEEISNQEQNNNNNNILNEIDTLSSTINTNSVLINALLDSIPLDLLSDMPDLNKISPLNRDQISIQKNQTKPSNTKEIPSNENNSKSQPLEPKAAVNRDLLNGEKKSKKSLQPNNNRKIVKLSSSYIFPVKITHENSKLSIFPTSSTNNIFWRPKNQRFSISQQKKIQFLKFTSNQPKNNRQNQITSNYNIMTSVSSDPLPGQPSRDTGFSKSDVFIIVNVLPVGFLDVIEKVESFPYDFSGIVGRVDILPSSIQHQQEANNEEIEEEDNQDDKTENDDENKVENETEENDENKVENETEENDENKVENETEENDGIKVENETEENDENKVENETEENDENKVENETEENDGIKVENETEENDGIKVENETEENDENKVENDDENKIENETEENDDENEDSNIENKEDNQEEPNEDIEKKEQEIEKEEEEKDNRNTNEIIEKTEISNEEDNVGEELKVIIIEEEEDESQDIAQSDIKERQVSIPDIGNSESSSLQIIEKTEEEESNEFSNRQIFFKGGQFFVDNMKISIRVEKQTTHNSKTDSEVKSFEGDLQGAQEFIQHNMSDNVAHGALMNMLQNDEHQFIQGGKTSSVSYSSQRKVNYVTSTTTTTKKIIKK</sequence>
<feature type="compositionally biased region" description="Basic and acidic residues" evidence="2">
    <location>
        <begin position="478"/>
        <end position="491"/>
    </location>
</feature>
<gene>
    <name evidence="3" type="ORF">M9Y10_006335</name>
</gene>
<keyword evidence="4" id="KW-1185">Reference proteome</keyword>
<organism evidence="3 4">
    <name type="scientific">Tritrichomonas musculus</name>
    <dbReference type="NCBI Taxonomy" id="1915356"/>
    <lineage>
        <taxon>Eukaryota</taxon>
        <taxon>Metamonada</taxon>
        <taxon>Parabasalia</taxon>
        <taxon>Tritrichomonadida</taxon>
        <taxon>Tritrichomonadidae</taxon>
        <taxon>Tritrichomonas</taxon>
    </lineage>
</organism>
<dbReference type="EMBL" id="JAPFFF010000012">
    <property type="protein sequence ID" value="KAK8876146.1"/>
    <property type="molecule type" value="Genomic_DNA"/>
</dbReference>
<keyword evidence="1" id="KW-0175">Coiled coil</keyword>
<feature type="compositionally biased region" description="Basic and acidic residues" evidence="2">
    <location>
        <begin position="442"/>
        <end position="471"/>
    </location>
</feature>
<accession>A0ABR2JFF4</accession>
<feature type="compositionally biased region" description="Acidic residues" evidence="2">
    <location>
        <begin position="492"/>
        <end position="504"/>
    </location>
</feature>
<comment type="caution">
    <text evidence="3">The sequence shown here is derived from an EMBL/GenBank/DDBJ whole genome shotgun (WGS) entry which is preliminary data.</text>
</comment>
<feature type="compositionally biased region" description="Polar residues" evidence="2">
    <location>
        <begin position="161"/>
        <end position="190"/>
    </location>
</feature>
<feature type="region of interest" description="Disordered" evidence="2">
    <location>
        <begin position="158"/>
        <end position="194"/>
    </location>
</feature>
<feature type="compositionally biased region" description="Basic and acidic residues" evidence="2">
    <location>
        <begin position="406"/>
        <end position="423"/>
    </location>
</feature>
<feature type="region of interest" description="Disordered" evidence="2">
    <location>
        <begin position="357"/>
        <end position="553"/>
    </location>
</feature>
<name>A0ABR2JFF4_9EUKA</name>
<dbReference type="Proteomes" id="UP001470230">
    <property type="component" value="Unassembled WGS sequence"/>
</dbReference>
<protein>
    <submittedName>
        <fullName evidence="3">Uncharacterized protein</fullName>
    </submittedName>
</protein>
<feature type="coiled-coil region" evidence="1">
    <location>
        <begin position="101"/>
        <end position="128"/>
    </location>
</feature>
<proteinExistence type="predicted"/>
<evidence type="ECO:0000313" key="3">
    <source>
        <dbReference type="EMBL" id="KAK8876146.1"/>
    </source>
</evidence>
<evidence type="ECO:0000313" key="4">
    <source>
        <dbReference type="Proteomes" id="UP001470230"/>
    </source>
</evidence>